<reference evidence="2 3" key="1">
    <citation type="submission" date="2024-01" db="EMBL/GenBank/DDBJ databases">
        <title>the genome sequence of strain Microbacterium schleiferi NBRC 15075.</title>
        <authorList>
            <person name="Ding Y."/>
            <person name="Zhang G."/>
        </authorList>
    </citation>
    <scope>NUCLEOTIDE SEQUENCE [LARGE SCALE GENOMIC DNA]</scope>
    <source>
        <strain evidence="2 3">NBRC 15075</strain>
    </source>
</reference>
<dbReference type="EMBL" id="JAZHOV010000004">
    <property type="protein sequence ID" value="MEF2255093.1"/>
    <property type="molecule type" value="Genomic_DNA"/>
</dbReference>
<feature type="transmembrane region" description="Helical" evidence="1">
    <location>
        <begin position="15"/>
        <end position="33"/>
    </location>
</feature>
<evidence type="ECO:0000313" key="2">
    <source>
        <dbReference type="EMBL" id="MEF2255093.1"/>
    </source>
</evidence>
<dbReference type="RefSeq" id="WP_331791450.1">
    <property type="nucleotide sequence ID" value="NZ_BAAAUO010000012.1"/>
</dbReference>
<sequence length="87" mass="8963">MSLLRVCTITRGERIARWAAAVFVAAIAGSAATTGVWALAIPALLGALLLAAMAITGWCPGSAATESADDGPNAWDIPEARQRIDLD</sequence>
<dbReference type="Proteomes" id="UP001351900">
    <property type="component" value="Unassembled WGS sequence"/>
</dbReference>
<evidence type="ECO:0000256" key="1">
    <source>
        <dbReference type="SAM" id="Phobius"/>
    </source>
</evidence>
<keyword evidence="1" id="KW-0472">Membrane</keyword>
<keyword evidence="1" id="KW-0812">Transmembrane</keyword>
<name>A0ABU7V6F7_9MICO</name>
<evidence type="ECO:0008006" key="4">
    <source>
        <dbReference type="Google" id="ProtNLM"/>
    </source>
</evidence>
<accession>A0ABU7V6F7</accession>
<protein>
    <recommendedName>
        <fullName evidence="4">DUF2892 domain-containing protein</fullName>
    </recommendedName>
</protein>
<keyword evidence="3" id="KW-1185">Reference proteome</keyword>
<proteinExistence type="predicted"/>
<gene>
    <name evidence="2" type="ORF">V2V91_08080</name>
</gene>
<evidence type="ECO:0000313" key="3">
    <source>
        <dbReference type="Proteomes" id="UP001351900"/>
    </source>
</evidence>
<organism evidence="2 3">
    <name type="scientific">Microbacterium schleiferi</name>
    <dbReference type="NCBI Taxonomy" id="69362"/>
    <lineage>
        <taxon>Bacteria</taxon>
        <taxon>Bacillati</taxon>
        <taxon>Actinomycetota</taxon>
        <taxon>Actinomycetes</taxon>
        <taxon>Micrococcales</taxon>
        <taxon>Microbacteriaceae</taxon>
        <taxon>Microbacterium</taxon>
    </lineage>
</organism>
<keyword evidence="1" id="KW-1133">Transmembrane helix</keyword>
<comment type="caution">
    <text evidence="2">The sequence shown here is derived from an EMBL/GenBank/DDBJ whole genome shotgun (WGS) entry which is preliminary data.</text>
</comment>